<feature type="region of interest" description="Disordered" evidence="1">
    <location>
        <begin position="77"/>
        <end position="107"/>
    </location>
</feature>
<reference evidence="2" key="1">
    <citation type="submission" date="2020-05" db="EMBL/GenBank/DDBJ databases">
        <title>WGS assembly of Panicum virgatum.</title>
        <authorList>
            <person name="Lovell J.T."/>
            <person name="Jenkins J."/>
            <person name="Shu S."/>
            <person name="Juenger T.E."/>
            <person name="Schmutz J."/>
        </authorList>
    </citation>
    <scope>NUCLEOTIDE SEQUENCE</scope>
    <source>
        <strain evidence="2">AP13</strain>
    </source>
</reference>
<gene>
    <name evidence="2" type="ORF">PVAP13_7KG119555</name>
</gene>
<dbReference type="AlphaFoldDB" id="A0A8T0QCW7"/>
<evidence type="ECO:0000313" key="3">
    <source>
        <dbReference type="Proteomes" id="UP000823388"/>
    </source>
</evidence>
<evidence type="ECO:0000256" key="1">
    <source>
        <dbReference type="SAM" id="MobiDB-lite"/>
    </source>
</evidence>
<organism evidence="2 3">
    <name type="scientific">Panicum virgatum</name>
    <name type="common">Blackwell switchgrass</name>
    <dbReference type="NCBI Taxonomy" id="38727"/>
    <lineage>
        <taxon>Eukaryota</taxon>
        <taxon>Viridiplantae</taxon>
        <taxon>Streptophyta</taxon>
        <taxon>Embryophyta</taxon>
        <taxon>Tracheophyta</taxon>
        <taxon>Spermatophyta</taxon>
        <taxon>Magnoliopsida</taxon>
        <taxon>Liliopsida</taxon>
        <taxon>Poales</taxon>
        <taxon>Poaceae</taxon>
        <taxon>PACMAD clade</taxon>
        <taxon>Panicoideae</taxon>
        <taxon>Panicodae</taxon>
        <taxon>Paniceae</taxon>
        <taxon>Panicinae</taxon>
        <taxon>Panicum</taxon>
        <taxon>Panicum sect. Hiantes</taxon>
    </lineage>
</organism>
<name>A0A8T0QCW7_PANVG</name>
<keyword evidence="3" id="KW-1185">Reference proteome</keyword>
<protein>
    <submittedName>
        <fullName evidence="2">Uncharacterized protein</fullName>
    </submittedName>
</protein>
<accession>A0A8T0QCW7</accession>
<dbReference type="EMBL" id="CM029049">
    <property type="protein sequence ID" value="KAG2571790.1"/>
    <property type="molecule type" value="Genomic_DNA"/>
</dbReference>
<sequence length="132" mass="15339">MIYILERGSIYLSQAKATRVRLLYSISFSKIWRRSLVSSETARRRKRIYTWLQSMPSCFSYSPPFFSRFPCNEKYPTPKLSSPSTPHSLKHYENQTDHVSERGQPKDLRFPGQTKCFAMRCLRPPAIGTPTG</sequence>
<dbReference type="Proteomes" id="UP000823388">
    <property type="component" value="Chromosome 7K"/>
</dbReference>
<proteinExistence type="predicted"/>
<comment type="caution">
    <text evidence="2">The sequence shown here is derived from an EMBL/GenBank/DDBJ whole genome shotgun (WGS) entry which is preliminary data.</text>
</comment>
<feature type="compositionally biased region" description="Basic and acidic residues" evidence="1">
    <location>
        <begin position="90"/>
        <end position="107"/>
    </location>
</feature>
<evidence type="ECO:0000313" key="2">
    <source>
        <dbReference type="EMBL" id="KAG2571790.1"/>
    </source>
</evidence>